<dbReference type="PROSITE" id="PS00409">
    <property type="entry name" value="PROKAR_NTER_METHYL"/>
    <property type="match status" value="1"/>
</dbReference>
<dbReference type="PRINTS" id="PR00813">
    <property type="entry name" value="BCTERIALGSPG"/>
</dbReference>
<dbReference type="Gene3D" id="3.30.700.10">
    <property type="entry name" value="Glycoprotein, Type 4 Pilin"/>
    <property type="match status" value="1"/>
</dbReference>
<dbReference type="InterPro" id="IPR045584">
    <property type="entry name" value="Pilin-like"/>
</dbReference>
<accession>A0A069RAH6</accession>
<keyword evidence="3 7" id="KW-0812">Transmembrane</keyword>
<evidence type="ECO:0000256" key="1">
    <source>
        <dbReference type="ARBA" id="ARBA00004167"/>
    </source>
</evidence>
<keyword evidence="9" id="KW-1185">Reference proteome</keyword>
<evidence type="ECO:0000313" key="8">
    <source>
        <dbReference type="EMBL" id="KDR93813.1"/>
    </source>
</evidence>
<dbReference type="Proteomes" id="UP000027946">
    <property type="component" value="Unassembled WGS sequence"/>
</dbReference>
<dbReference type="PANTHER" id="PTHR30093">
    <property type="entry name" value="GENERAL SECRETION PATHWAY PROTEIN G"/>
    <property type="match status" value="1"/>
</dbReference>
<comment type="subcellular location">
    <subcellularLocation>
        <location evidence="1">Membrane</location>
        <topology evidence="1">Single-pass membrane protein</topology>
    </subcellularLocation>
</comment>
<dbReference type="eggNOG" id="COG2165">
    <property type="taxonomic scope" value="Bacteria"/>
</dbReference>
<name>A0A069RAH6_PEPLI</name>
<reference evidence="8 9" key="1">
    <citation type="submission" date="2014-03" db="EMBL/GenBank/DDBJ databases">
        <title>Genome sequence of Clostridium litorale W6, DSM 5388.</title>
        <authorList>
            <person name="Poehlein A."/>
            <person name="Jagirdar A."/>
            <person name="Khonsari B."/>
            <person name="Chibani C.M."/>
            <person name="Gutierrez Gutierrez D.A."/>
            <person name="Davydova E."/>
            <person name="Alghaithi H.S."/>
            <person name="Nair K.P."/>
            <person name="Dhamotharan K."/>
            <person name="Chandran L."/>
            <person name="G W."/>
            <person name="Daniel R."/>
        </authorList>
    </citation>
    <scope>NUCLEOTIDE SEQUENCE [LARGE SCALE GENOMIC DNA]</scope>
    <source>
        <strain evidence="8 9">W6</strain>
    </source>
</reference>
<dbReference type="GO" id="GO:0016020">
    <property type="term" value="C:membrane"/>
    <property type="evidence" value="ECO:0007669"/>
    <property type="project" value="UniProtKB-SubCell"/>
</dbReference>
<comment type="caution">
    <text evidence="8">The sequence shown here is derived from an EMBL/GenBank/DDBJ whole genome shotgun (WGS) entry which is preliminary data.</text>
</comment>
<dbReference type="GO" id="GO:0015628">
    <property type="term" value="P:protein secretion by the type II secretion system"/>
    <property type="evidence" value="ECO:0007669"/>
    <property type="project" value="InterPro"/>
</dbReference>
<evidence type="ECO:0000256" key="7">
    <source>
        <dbReference type="SAM" id="Phobius"/>
    </source>
</evidence>
<dbReference type="STRING" id="1121324.CLIT_23c00850"/>
<evidence type="ECO:0000313" key="9">
    <source>
        <dbReference type="Proteomes" id="UP000027946"/>
    </source>
</evidence>
<dbReference type="InterPro" id="IPR012902">
    <property type="entry name" value="N_methyl_site"/>
</dbReference>
<gene>
    <name evidence="8" type="ORF">CLIT_23c00850</name>
</gene>
<dbReference type="AlphaFoldDB" id="A0A069RAH6"/>
<evidence type="ECO:0000256" key="6">
    <source>
        <dbReference type="SAM" id="MobiDB-lite"/>
    </source>
</evidence>
<feature type="region of interest" description="Disordered" evidence="6">
    <location>
        <begin position="96"/>
        <end position="129"/>
    </location>
</feature>
<evidence type="ECO:0000256" key="2">
    <source>
        <dbReference type="ARBA" id="ARBA00022481"/>
    </source>
</evidence>
<dbReference type="NCBIfam" id="TIGR02532">
    <property type="entry name" value="IV_pilin_GFxxxE"/>
    <property type="match status" value="1"/>
</dbReference>
<evidence type="ECO:0000256" key="5">
    <source>
        <dbReference type="ARBA" id="ARBA00023136"/>
    </source>
</evidence>
<dbReference type="Pfam" id="PF07963">
    <property type="entry name" value="N_methyl"/>
    <property type="match status" value="1"/>
</dbReference>
<evidence type="ECO:0000256" key="3">
    <source>
        <dbReference type="ARBA" id="ARBA00022692"/>
    </source>
</evidence>
<dbReference type="SUPFAM" id="SSF54523">
    <property type="entry name" value="Pili subunits"/>
    <property type="match status" value="1"/>
</dbReference>
<evidence type="ECO:0008006" key="10">
    <source>
        <dbReference type="Google" id="ProtNLM"/>
    </source>
</evidence>
<protein>
    <recommendedName>
        <fullName evidence="10">Prepilin-type N-terminal cleavage/methylation domain-containing protein</fullName>
    </recommendedName>
</protein>
<dbReference type="PANTHER" id="PTHR30093:SF44">
    <property type="entry name" value="TYPE II SECRETION SYSTEM CORE PROTEIN G"/>
    <property type="match status" value="1"/>
</dbReference>
<evidence type="ECO:0000256" key="4">
    <source>
        <dbReference type="ARBA" id="ARBA00022989"/>
    </source>
</evidence>
<keyword evidence="5 7" id="KW-0472">Membrane</keyword>
<keyword evidence="4 7" id="KW-1133">Transmembrane helix</keyword>
<dbReference type="InterPro" id="IPR000983">
    <property type="entry name" value="Bac_GSPG_pilin"/>
</dbReference>
<feature type="transmembrane region" description="Helical" evidence="7">
    <location>
        <begin position="12"/>
        <end position="34"/>
    </location>
</feature>
<dbReference type="EMBL" id="JJMM01000026">
    <property type="protein sequence ID" value="KDR93813.1"/>
    <property type="molecule type" value="Genomic_DNA"/>
</dbReference>
<organism evidence="8 9">
    <name type="scientific">Peptoclostridium litorale DSM 5388</name>
    <dbReference type="NCBI Taxonomy" id="1121324"/>
    <lineage>
        <taxon>Bacteria</taxon>
        <taxon>Bacillati</taxon>
        <taxon>Bacillota</taxon>
        <taxon>Clostridia</taxon>
        <taxon>Peptostreptococcales</taxon>
        <taxon>Peptoclostridiaceae</taxon>
        <taxon>Peptoclostridium</taxon>
    </lineage>
</organism>
<keyword evidence="2" id="KW-0488">Methylation</keyword>
<dbReference type="RefSeq" id="WP_052636369.1">
    <property type="nucleotide sequence ID" value="NZ_FSRH01000004.1"/>
</dbReference>
<sequence>MKGLKKLMNNKKGFTLIELIVVIAVLGLIAAIAVPRIGGVTGKAKTNSDKQEIAILNNALEMYISESGDTDLSELTITSAATVITDLKNSAGIADENDATKMHGPYLRSDADDDLPSGKKVTFADKQFK</sequence>
<dbReference type="GO" id="GO:0015627">
    <property type="term" value="C:type II protein secretion system complex"/>
    <property type="evidence" value="ECO:0007669"/>
    <property type="project" value="InterPro"/>
</dbReference>
<proteinExistence type="predicted"/>